<keyword evidence="2 4" id="KW-0853">WD repeat</keyword>
<reference evidence="7" key="1">
    <citation type="journal article" date="2006" name="Science">
        <title>Ancient noncoding elements conserved in the human genome.</title>
        <authorList>
            <person name="Venkatesh B."/>
            <person name="Kirkness E.F."/>
            <person name="Loh Y.H."/>
            <person name="Halpern A.L."/>
            <person name="Lee A.P."/>
            <person name="Johnson J."/>
            <person name="Dandona N."/>
            <person name="Viswanathan L.D."/>
            <person name="Tay A."/>
            <person name="Venter J.C."/>
            <person name="Strausberg R.L."/>
            <person name="Brenner S."/>
        </authorList>
    </citation>
    <scope>NUCLEOTIDE SEQUENCE [LARGE SCALE GENOMIC DNA]</scope>
</reference>
<dbReference type="Ensembl" id="ENSCMIT00000007999.1">
    <property type="protein sequence ID" value="ENSCMIP00000007773.1"/>
    <property type="gene ID" value="ENSCMIG00000004218.1"/>
</dbReference>
<feature type="compositionally biased region" description="Basic and acidic residues" evidence="5">
    <location>
        <begin position="413"/>
        <end position="425"/>
    </location>
</feature>
<dbReference type="SUPFAM" id="SSF50978">
    <property type="entry name" value="WD40 repeat-like"/>
    <property type="match status" value="1"/>
</dbReference>
<evidence type="ECO:0000256" key="5">
    <source>
        <dbReference type="SAM" id="MobiDB-lite"/>
    </source>
</evidence>
<evidence type="ECO:0000256" key="1">
    <source>
        <dbReference type="ARBA" id="ARBA00021125"/>
    </source>
</evidence>
<keyword evidence="7" id="KW-1185">Reference proteome</keyword>
<dbReference type="InterPro" id="IPR001680">
    <property type="entry name" value="WD40_rpt"/>
</dbReference>
<reference evidence="6" key="5">
    <citation type="submission" date="2025-09" db="UniProtKB">
        <authorList>
            <consortium name="Ensembl"/>
        </authorList>
    </citation>
    <scope>IDENTIFICATION</scope>
</reference>
<dbReference type="CTD" id="112840"/>
<dbReference type="OrthoDB" id="25131at2759"/>
<dbReference type="Gene3D" id="2.130.10.10">
    <property type="entry name" value="YVTN repeat-like/Quinoprotein amine dehydrogenase"/>
    <property type="match status" value="2"/>
</dbReference>
<dbReference type="PROSITE" id="PS50082">
    <property type="entry name" value="WD_REPEATS_2"/>
    <property type="match status" value="3"/>
</dbReference>
<protein>
    <recommendedName>
        <fullName evidence="1">WD repeat-containing protein 89</fullName>
    </recommendedName>
</protein>
<keyword evidence="3" id="KW-0677">Repeat</keyword>
<reference evidence="7" key="3">
    <citation type="journal article" date="2014" name="Nature">
        <title>Elephant shark genome provides unique insights into gnathostome evolution.</title>
        <authorList>
            <consortium name="International Elephant Shark Genome Sequencing Consortium"/>
            <person name="Venkatesh B."/>
            <person name="Lee A.P."/>
            <person name="Ravi V."/>
            <person name="Maurya A.K."/>
            <person name="Lian M.M."/>
            <person name="Swann J.B."/>
            <person name="Ohta Y."/>
            <person name="Flajnik M.F."/>
            <person name="Sutoh Y."/>
            <person name="Kasahara M."/>
            <person name="Hoon S."/>
            <person name="Gangu V."/>
            <person name="Roy S.W."/>
            <person name="Irimia M."/>
            <person name="Korzh V."/>
            <person name="Kondrychyn I."/>
            <person name="Lim Z.W."/>
            <person name="Tay B.H."/>
            <person name="Tohari S."/>
            <person name="Kong K.W."/>
            <person name="Ho S."/>
            <person name="Lorente-Galdos B."/>
            <person name="Quilez J."/>
            <person name="Marques-Bonet T."/>
            <person name="Raney B.J."/>
            <person name="Ingham P.W."/>
            <person name="Tay A."/>
            <person name="Hillier L.W."/>
            <person name="Minx P."/>
            <person name="Boehm T."/>
            <person name="Wilson R.K."/>
            <person name="Brenner S."/>
            <person name="Warren W.C."/>
        </authorList>
    </citation>
    <scope>NUCLEOTIDE SEQUENCE [LARGE SCALE GENOMIC DNA]</scope>
</reference>
<dbReference type="InterPro" id="IPR015943">
    <property type="entry name" value="WD40/YVTN_repeat-like_dom_sf"/>
</dbReference>
<feature type="repeat" description="WD" evidence="4">
    <location>
        <begin position="374"/>
        <end position="406"/>
    </location>
</feature>
<feature type="repeat" description="WD" evidence="4">
    <location>
        <begin position="221"/>
        <end position="263"/>
    </location>
</feature>
<dbReference type="Pfam" id="PF00400">
    <property type="entry name" value="WD40"/>
    <property type="match status" value="2"/>
</dbReference>
<dbReference type="PANTHER" id="PTHR22889:SF0">
    <property type="entry name" value="WD REPEAT-CONTAINING PROTEIN 89"/>
    <property type="match status" value="1"/>
</dbReference>
<dbReference type="GeneTree" id="ENSGT00390000006996"/>
<evidence type="ECO:0000256" key="2">
    <source>
        <dbReference type="ARBA" id="ARBA00022574"/>
    </source>
</evidence>
<dbReference type="InParanoid" id="A0A4W3GU69"/>
<name>A0A4W3GU69_CALMI</name>
<gene>
    <name evidence="6" type="primary">wdr89</name>
</gene>
<reference evidence="7" key="2">
    <citation type="journal article" date="2007" name="PLoS Biol.">
        <title>Survey sequencing and comparative analysis of the elephant shark (Callorhinchus milii) genome.</title>
        <authorList>
            <person name="Venkatesh B."/>
            <person name="Kirkness E.F."/>
            <person name="Loh Y.H."/>
            <person name="Halpern A.L."/>
            <person name="Lee A.P."/>
            <person name="Johnson J."/>
            <person name="Dandona N."/>
            <person name="Viswanathan L.D."/>
            <person name="Tay A."/>
            <person name="Venter J.C."/>
            <person name="Strausberg R.L."/>
            <person name="Brenner S."/>
        </authorList>
    </citation>
    <scope>NUCLEOTIDE SEQUENCE [LARGE SCALE GENOMIC DNA]</scope>
</reference>
<dbReference type="PROSITE" id="PS50294">
    <property type="entry name" value="WD_REPEATS_REGION"/>
    <property type="match status" value="2"/>
</dbReference>
<dbReference type="InterPro" id="IPR036322">
    <property type="entry name" value="WD40_repeat_dom_sf"/>
</dbReference>
<dbReference type="OMA" id="PLGCEYV"/>
<dbReference type="GeneID" id="103185388"/>
<dbReference type="PANTHER" id="PTHR22889">
    <property type="entry name" value="WD REPEAT-CONTAINING PROTEIN 89"/>
    <property type="match status" value="1"/>
</dbReference>
<evidence type="ECO:0000256" key="4">
    <source>
        <dbReference type="PROSITE-ProRule" id="PRU00221"/>
    </source>
</evidence>
<feature type="region of interest" description="Disordered" evidence="5">
    <location>
        <begin position="411"/>
        <end position="442"/>
    </location>
</feature>
<organism evidence="6 7">
    <name type="scientific">Callorhinchus milii</name>
    <name type="common">Ghost shark</name>
    <dbReference type="NCBI Taxonomy" id="7868"/>
    <lineage>
        <taxon>Eukaryota</taxon>
        <taxon>Metazoa</taxon>
        <taxon>Chordata</taxon>
        <taxon>Craniata</taxon>
        <taxon>Vertebrata</taxon>
        <taxon>Chondrichthyes</taxon>
        <taxon>Holocephali</taxon>
        <taxon>Chimaeriformes</taxon>
        <taxon>Callorhinchidae</taxon>
        <taxon>Callorhinchus</taxon>
    </lineage>
</organism>
<dbReference type="STRING" id="7868.ENSCMIP00000007773"/>
<accession>A0A4W3GU69</accession>
<dbReference type="AlphaFoldDB" id="A0A4W3GU69"/>
<dbReference type="Proteomes" id="UP000314986">
    <property type="component" value="Unassembled WGS sequence"/>
</dbReference>
<sequence>MFFRYISHSVVPTTTLHLCRAVRVGRTSRCAEQTELRENEFKIWRPPTPTTTTEPERRTSMEKVEEDFSKLRVAQRSAHTPEDLTYLLDIDCLRPWPEQTSPLLAASCSDRCVRVYDRQTLTLLRLFKGHSAPVSRVRFGRGRGQLFSASCDGTVRCWDARSQSPDAARTYRGFPGNAFLGFDISCGGTVLCAGTEQVDEDAFLVFWDARADAQEPLGVYSESHSDDITQVRFHPSDPDRMASGSTDGLVNVFDLGRDTEADALLATCNSDSSVSFVGWSGEEGAQVFCTTHDEGFSLWDLTHLETEEPLALVRMNDARETTEIDGSALDYLIGGFYHHRTRRLLVLGGTHLGKLHFLSCEAGADGLTHLYSPRDAHSATVRAFYWDSEDESVVTAGEDAQLLLWKPGAVETSGKKKEATKERSSLQKKMRIHGGAAYKSKK</sequence>
<feature type="repeat" description="WD" evidence="4">
    <location>
        <begin position="127"/>
        <end position="168"/>
    </location>
</feature>
<dbReference type="InterPro" id="IPR039328">
    <property type="entry name" value="WDR89"/>
</dbReference>
<proteinExistence type="predicted"/>
<dbReference type="SMART" id="SM00320">
    <property type="entry name" value="WD40"/>
    <property type="match status" value="5"/>
</dbReference>
<evidence type="ECO:0000313" key="6">
    <source>
        <dbReference type="Ensembl" id="ENSCMIP00000007773.1"/>
    </source>
</evidence>
<evidence type="ECO:0000313" key="7">
    <source>
        <dbReference type="Proteomes" id="UP000314986"/>
    </source>
</evidence>
<dbReference type="KEGG" id="cmk:103185388"/>
<reference evidence="6" key="4">
    <citation type="submission" date="2025-08" db="UniProtKB">
        <authorList>
            <consortium name="Ensembl"/>
        </authorList>
    </citation>
    <scope>IDENTIFICATION</scope>
</reference>
<evidence type="ECO:0000256" key="3">
    <source>
        <dbReference type="ARBA" id="ARBA00022737"/>
    </source>
</evidence>